<dbReference type="RefSeq" id="WP_103201535.1">
    <property type="nucleotide sequence ID" value="NZ_CVTD020000006.1"/>
</dbReference>
<feature type="region of interest" description="Disordered" evidence="4">
    <location>
        <begin position="1"/>
        <end position="30"/>
    </location>
</feature>
<comment type="similarity">
    <text evidence="1">Belongs to the peptidase S1C family.</text>
</comment>
<keyword evidence="5" id="KW-0472">Membrane</keyword>
<dbReference type="GO" id="GO:0004252">
    <property type="term" value="F:serine-type endopeptidase activity"/>
    <property type="evidence" value="ECO:0007669"/>
    <property type="project" value="InterPro"/>
</dbReference>
<dbReference type="PRINTS" id="PR00834">
    <property type="entry name" value="PROTEASES2C"/>
</dbReference>
<keyword evidence="5" id="KW-0812">Transmembrane</keyword>
<keyword evidence="2" id="KW-0645">Protease</keyword>
<protein>
    <recommendedName>
        <fullName evidence="6">PDZ domain-containing protein</fullName>
    </recommendedName>
</protein>
<dbReference type="InterPro" id="IPR001478">
    <property type="entry name" value="PDZ"/>
</dbReference>
<dbReference type="PANTHER" id="PTHR22939">
    <property type="entry name" value="SERINE PROTEASE FAMILY S1C HTRA-RELATED"/>
    <property type="match status" value="1"/>
</dbReference>
<keyword evidence="8" id="KW-1185">Reference proteome</keyword>
<evidence type="ECO:0000313" key="7">
    <source>
        <dbReference type="EMBL" id="CRZ33347.1"/>
    </source>
</evidence>
<dbReference type="SUPFAM" id="SSF50494">
    <property type="entry name" value="Trypsin-like serine proteases"/>
    <property type="match status" value="1"/>
</dbReference>
<dbReference type="Pfam" id="PF13365">
    <property type="entry name" value="Trypsin_2"/>
    <property type="match status" value="1"/>
</dbReference>
<proteinExistence type="inferred from homology"/>
<dbReference type="OrthoDB" id="9758917at2"/>
<dbReference type="Gene3D" id="2.30.42.10">
    <property type="match status" value="1"/>
</dbReference>
<dbReference type="InterPro" id="IPR001940">
    <property type="entry name" value="Peptidase_S1C"/>
</dbReference>
<dbReference type="GO" id="GO:0006508">
    <property type="term" value="P:proteolysis"/>
    <property type="evidence" value="ECO:0007669"/>
    <property type="project" value="UniProtKB-KW"/>
</dbReference>
<evidence type="ECO:0000313" key="8">
    <source>
        <dbReference type="Proteomes" id="UP000236497"/>
    </source>
</evidence>
<reference evidence="7 8" key="1">
    <citation type="submission" date="2015-06" db="EMBL/GenBank/DDBJ databases">
        <authorList>
            <person name="Wibberg Daniel"/>
        </authorList>
    </citation>
    <scope>NUCLEOTIDE SEQUENCE [LARGE SCALE GENOMIC DNA]</scope>
    <source>
        <strain evidence="7 8">T3/55T</strain>
    </source>
</reference>
<evidence type="ECO:0000256" key="4">
    <source>
        <dbReference type="SAM" id="MobiDB-lite"/>
    </source>
</evidence>
<dbReference type="Gene3D" id="2.40.10.120">
    <property type="match status" value="1"/>
</dbReference>
<dbReference type="SMART" id="SM00228">
    <property type="entry name" value="PDZ"/>
    <property type="match status" value="1"/>
</dbReference>
<evidence type="ECO:0000256" key="3">
    <source>
        <dbReference type="ARBA" id="ARBA00022801"/>
    </source>
</evidence>
<dbReference type="PANTHER" id="PTHR22939:SF129">
    <property type="entry name" value="SERINE PROTEASE HTRA2, MITOCHONDRIAL"/>
    <property type="match status" value="1"/>
</dbReference>
<evidence type="ECO:0000256" key="2">
    <source>
        <dbReference type="ARBA" id="ARBA00022670"/>
    </source>
</evidence>
<accession>A0A0H5SDA6</accession>
<evidence type="ECO:0000259" key="6">
    <source>
        <dbReference type="PROSITE" id="PS50106"/>
    </source>
</evidence>
<dbReference type="PROSITE" id="PS50106">
    <property type="entry name" value="PDZ"/>
    <property type="match status" value="1"/>
</dbReference>
<name>A0A0H5SDA6_HERHM</name>
<dbReference type="Proteomes" id="UP000236497">
    <property type="component" value="Unassembled WGS sequence"/>
</dbReference>
<evidence type="ECO:0000256" key="1">
    <source>
        <dbReference type="ARBA" id="ARBA00010541"/>
    </source>
</evidence>
<feature type="domain" description="PDZ" evidence="6">
    <location>
        <begin position="356"/>
        <end position="429"/>
    </location>
</feature>
<keyword evidence="5" id="KW-1133">Transmembrane helix</keyword>
<dbReference type="InterPro" id="IPR036034">
    <property type="entry name" value="PDZ_sf"/>
</dbReference>
<evidence type="ECO:0000256" key="5">
    <source>
        <dbReference type="SAM" id="Phobius"/>
    </source>
</evidence>
<feature type="transmembrane region" description="Helical" evidence="5">
    <location>
        <begin position="68"/>
        <end position="93"/>
    </location>
</feature>
<gene>
    <name evidence="7" type="ORF">HHT355_0133</name>
</gene>
<dbReference type="AlphaFoldDB" id="A0A0H5SDA6"/>
<organism evidence="7 8">
    <name type="scientific">Herbinix hemicellulosilytica</name>
    <dbReference type="NCBI Taxonomy" id="1564487"/>
    <lineage>
        <taxon>Bacteria</taxon>
        <taxon>Bacillati</taxon>
        <taxon>Bacillota</taxon>
        <taxon>Clostridia</taxon>
        <taxon>Lachnospirales</taxon>
        <taxon>Lachnospiraceae</taxon>
        <taxon>Herbinix</taxon>
    </lineage>
</organism>
<dbReference type="SUPFAM" id="SSF50156">
    <property type="entry name" value="PDZ domain-like"/>
    <property type="match status" value="1"/>
</dbReference>
<dbReference type="EMBL" id="CVTD020000006">
    <property type="protein sequence ID" value="CRZ33347.1"/>
    <property type="molecule type" value="Genomic_DNA"/>
</dbReference>
<dbReference type="InterPro" id="IPR009003">
    <property type="entry name" value="Peptidase_S1_PA"/>
</dbReference>
<sequence>MDFYNQNGDYDNPNKIDNEENNNSQDNKPEYSFWAENMSSSTGTGYNYYHHIPRYEEKPQKKKGAKKVFGFLAKALLFGILAGATFIGVQFLYYKLNPNAFQNHESYIIGSADGNVRTKLKVASTDLGKVNSVPESSVMKVAEETLPSIVSITSVSTSTNWFGIEIPSGGSGSGIIVGKDEKELLIATNNHVVDGTDKITVTFIDDTEANAVIKGTDATADLAVLTVDLSELEKSTLDAIKVAKLGNSDDVKVGEMAIAIGNAMGYGQSITVGYISAKDRKVEISDNYSYKTMVLLQTDAAINPGNSGGALLNVNGEVIGINTVKFADYKVEGMGYAIPISKAIPIINELMSREILAPEEQGFLGVTTTDVTEDVSERFRIPVGVYITSVVKGSPAEKAGLKEGDVIKYINDIEITSAVQLKELVSSIRAGTEVEIKYMRHIDGGYKEQTVKTILGSRSEINN</sequence>
<keyword evidence="3" id="KW-0378">Hydrolase</keyword>
<dbReference type="Pfam" id="PF13180">
    <property type="entry name" value="PDZ_2"/>
    <property type="match status" value="1"/>
</dbReference>